<dbReference type="PROSITE" id="PS51935">
    <property type="entry name" value="NLPC_P60"/>
    <property type="match status" value="1"/>
</dbReference>
<dbReference type="OrthoDB" id="9813118at2"/>
<dbReference type="GO" id="GO:0006508">
    <property type="term" value="P:proteolysis"/>
    <property type="evidence" value="ECO:0007669"/>
    <property type="project" value="UniProtKB-KW"/>
</dbReference>
<gene>
    <name evidence="7" type="ORF">J421_0270</name>
</gene>
<reference evidence="7 8" key="1">
    <citation type="journal article" date="2014" name="Genome Announc.">
        <title>Genome Sequence and Methylome of Soil Bacterium Gemmatirosa kalamazoonensis KBS708T, a Member of the Rarely Cultivated Gemmatimonadetes Phylum.</title>
        <authorList>
            <person name="Debruyn J.M."/>
            <person name="Radosevich M."/>
            <person name="Wommack K.E."/>
            <person name="Polson S.W."/>
            <person name="Hauser L.J."/>
            <person name="Fawaz M.N."/>
            <person name="Korlach J."/>
            <person name="Tsai Y.C."/>
        </authorList>
    </citation>
    <scope>NUCLEOTIDE SEQUENCE [LARGE SCALE GENOMIC DNA]</scope>
    <source>
        <strain evidence="7 8">KBS708</strain>
    </source>
</reference>
<dbReference type="STRING" id="861299.J421_0270"/>
<dbReference type="EMBL" id="CP007128">
    <property type="protein sequence ID" value="AHG87807.1"/>
    <property type="molecule type" value="Genomic_DNA"/>
</dbReference>
<dbReference type="PANTHER" id="PTHR47053">
    <property type="entry name" value="MUREIN DD-ENDOPEPTIDASE MEPH-RELATED"/>
    <property type="match status" value="1"/>
</dbReference>
<dbReference type="InterPro" id="IPR038765">
    <property type="entry name" value="Papain-like_cys_pep_sf"/>
</dbReference>
<dbReference type="Proteomes" id="UP000019151">
    <property type="component" value="Chromosome"/>
</dbReference>
<dbReference type="GO" id="GO:0008234">
    <property type="term" value="F:cysteine-type peptidase activity"/>
    <property type="evidence" value="ECO:0007669"/>
    <property type="project" value="UniProtKB-KW"/>
</dbReference>
<evidence type="ECO:0000313" key="7">
    <source>
        <dbReference type="EMBL" id="AHG87807.1"/>
    </source>
</evidence>
<evidence type="ECO:0000256" key="2">
    <source>
        <dbReference type="ARBA" id="ARBA00022670"/>
    </source>
</evidence>
<dbReference type="KEGG" id="gba:J421_0270"/>
<evidence type="ECO:0000256" key="5">
    <source>
        <dbReference type="SAM" id="SignalP"/>
    </source>
</evidence>
<dbReference type="RefSeq" id="WP_025409365.1">
    <property type="nucleotide sequence ID" value="NZ_CP007128.1"/>
</dbReference>
<dbReference type="Gene3D" id="3.90.1720.10">
    <property type="entry name" value="endopeptidase domain like (from Nostoc punctiforme)"/>
    <property type="match status" value="1"/>
</dbReference>
<dbReference type="Pfam" id="PF00877">
    <property type="entry name" value="NLPC_P60"/>
    <property type="match status" value="1"/>
</dbReference>
<comment type="similarity">
    <text evidence="1">Belongs to the peptidase C40 family.</text>
</comment>
<dbReference type="InterPro" id="IPR051202">
    <property type="entry name" value="Peptidase_C40"/>
</dbReference>
<keyword evidence="3" id="KW-0378">Hydrolase</keyword>
<keyword evidence="5" id="KW-0732">Signal</keyword>
<keyword evidence="2" id="KW-0645">Protease</keyword>
<dbReference type="PANTHER" id="PTHR47053:SF1">
    <property type="entry name" value="MUREIN DD-ENDOPEPTIDASE MEPH-RELATED"/>
    <property type="match status" value="1"/>
</dbReference>
<organism evidence="7 8">
    <name type="scientific">Gemmatirosa kalamazoonensis</name>
    <dbReference type="NCBI Taxonomy" id="861299"/>
    <lineage>
        <taxon>Bacteria</taxon>
        <taxon>Pseudomonadati</taxon>
        <taxon>Gemmatimonadota</taxon>
        <taxon>Gemmatimonadia</taxon>
        <taxon>Gemmatimonadales</taxon>
        <taxon>Gemmatimonadaceae</taxon>
        <taxon>Gemmatirosa</taxon>
    </lineage>
</organism>
<evidence type="ECO:0000256" key="3">
    <source>
        <dbReference type="ARBA" id="ARBA00022801"/>
    </source>
</evidence>
<evidence type="ECO:0000256" key="1">
    <source>
        <dbReference type="ARBA" id="ARBA00007074"/>
    </source>
</evidence>
<name>W0RBI2_9BACT</name>
<proteinExistence type="inferred from homology"/>
<keyword evidence="8" id="KW-1185">Reference proteome</keyword>
<dbReference type="SUPFAM" id="SSF54001">
    <property type="entry name" value="Cysteine proteinases"/>
    <property type="match status" value="1"/>
</dbReference>
<dbReference type="InterPro" id="IPR000064">
    <property type="entry name" value="NLP_P60_dom"/>
</dbReference>
<feature type="domain" description="NlpC/P60" evidence="6">
    <location>
        <begin position="203"/>
        <end position="331"/>
    </location>
</feature>
<feature type="signal peptide" evidence="5">
    <location>
        <begin position="1"/>
        <end position="20"/>
    </location>
</feature>
<dbReference type="AlphaFoldDB" id="W0RBI2"/>
<dbReference type="HOGENOM" id="CLU_762384_0_0_0"/>
<dbReference type="eggNOG" id="COG0791">
    <property type="taxonomic scope" value="Bacteria"/>
</dbReference>
<keyword evidence="4" id="KW-0788">Thiol protease</keyword>
<dbReference type="PATRIC" id="fig|861299.3.peg.274"/>
<evidence type="ECO:0000313" key="8">
    <source>
        <dbReference type="Proteomes" id="UP000019151"/>
    </source>
</evidence>
<evidence type="ECO:0000259" key="6">
    <source>
        <dbReference type="PROSITE" id="PS51935"/>
    </source>
</evidence>
<sequence>MHRRALAAVPALLVPAVATAQGSASVGPYAAYPLGTAPSAGPTGLVVGLQGTMSSGAVGVRLGGGTSLERESSVDASSSMHAAGWTADGDLLVLPQALGGRRAAGTPMLYGLAGIGMSTGGDGSSATTWSYGAGLLVPLGTLELSAESRTRTPLSSSGGSTRWSEMRVGLALRFGAAGRARTGGRVISMPAPSGGRGGGTVASASAARVLSSAERYLGVPYKWGGTSPTTGFDCSGYVQYVYARNGVELPRTSRQQAQVGLALPASWDAVAPGDLVMFAEPGEAISHVAIYAGGRRIIHASSSGGGVRYDDLDTRRGQWYVQRMVAARRVTSDGRSLVRALLGRVGTAADAVLDPPDRAPKPL</sequence>
<dbReference type="InParanoid" id="W0RBI2"/>
<feature type="chain" id="PRO_5004793847" evidence="5">
    <location>
        <begin position="21"/>
        <end position="363"/>
    </location>
</feature>
<evidence type="ECO:0000256" key="4">
    <source>
        <dbReference type="ARBA" id="ARBA00022807"/>
    </source>
</evidence>
<protein>
    <submittedName>
        <fullName evidence="7">NLP/P60 protein</fullName>
    </submittedName>
</protein>
<accession>W0RBI2</accession>